<protein>
    <recommendedName>
        <fullName evidence="1">Anaphase-promoting complex subunit 4-like WD40 domain-containing protein</fullName>
    </recommendedName>
</protein>
<gene>
    <name evidence="2" type="ORF">GPM918_LOCUS970</name>
    <name evidence="3" type="ORF">OVA965_LOCUS4275</name>
    <name evidence="4" type="ORF">SRO942_LOCUS970</name>
    <name evidence="5" type="ORF">TMI583_LOCUS4273</name>
</gene>
<accession>A0A813PII4</accession>
<dbReference type="InterPro" id="IPR015943">
    <property type="entry name" value="WD40/YVTN_repeat-like_dom_sf"/>
</dbReference>
<evidence type="ECO:0000259" key="1">
    <source>
        <dbReference type="Pfam" id="PF12894"/>
    </source>
</evidence>
<comment type="caution">
    <text evidence="2">The sequence shown here is derived from an EMBL/GenBank/DDBJ whole genome shotgun (WGS) entry which is preliminary data.</text>
</comment>
<dbReference type="EMBL" id="CAJNOK010001102">
    <property type="protein sequence ID" value="CAF0793744.1"/>
    <property type="molecule type" value="Genomic_DNA"/>
</dbReference>
<keyword evidence="6" id="KW-1185">Reference proteome</keyword>
<dbReference type="Proteomes" id="UP000677228">
    <property type="component" value="Unassembled WGS sequence"/>
</dbReference>
<dbReference type="InterPro" id="IPR036322">
    <property type="entry name" value="WD40_repeat_dom_sf"/>
</dbReference>
<dbReference type="Proteomes" id="UP000663829">
    <property type="component" value="Unassembled WGS sequence"/>
</dbReference>
<evidence type="ECO:0000313" key="5">
    <source>
        <dbReference type="EMBL" id="CAF3576585.1"/>
    </source>
</evidence>
<dbReference type="OrthoDB" id="9972230at2759"/>
<dbReference type="Proteomes" id="UP000681722">
    <property type="component" value="Unassembled WGS sequence"/>
</dbReference>
<evidence type="ECO:0000313" key="4">
    <source>
        <dbReference type="EMBL" id="CAF3533361.1"/>
    </source>
</evidence>
<evidence type="ECO:0000313" key="6">
    <source>
        <dbReference type="Proteomes" id="UP000663829"/>
    </source>
</evidence>
<dbReference type="InterPro" id="IPR024977">
    <property type="entry name" value="Apc4-like_WD40_dom"/>
</dbReference>
<organism evidence="2 6">
    <name type="scientific">Didymodactylos carnosus</name>
    <dbReference type="NCBI Taxonomy" id="1234261"/>
    <lineage>
        <taxon>Eukaryota</taxon>
        <taxon>Metazoa</taxon>
        <taxon>Spiralia</taxon>
        <taxon>Gnathifera</taxon>
        <taxon>Rotifera</taxon>
        <taxon>Eurotatoria</taxon>
        <taxon>Bdelloidea</taxon>
        <taxon>Philodinida</taxon>
        <taxon>Philodinidae</taxon>
        <taxon>Didymodactylos</taxon>
    </lineage>
</organism>
<dbReference type="EMBL" id="CAJNOQ010000083">
    <property type="protein sequence ID" value="CAF0753394.1"/>
    <property type="molecule type" value="Genomic_DNA"/>
</dbReference>
<dbReference type="Pfam" id="PF12894">
    <property type="entry name" value="ANAPC4_WD40"/>
    <property type="match status" value="1"/>
</dbReference>
<dbReference type="EMBL" id="CAJOBA010001102">
    <property type="protein sequence ID" value="CAF3576585.1"/>
    <property type="molecule type" value="Genomic_DNA"/>
</dbReference>
<dbReference type="Gene3D" id="2.130.10.10">
    <property type="entry name" value="YVTN repeat-like/Quinoprotein amine dehydrogenase"/>
    <property type="match status" value="1"/>
</dbReference>
<dbReference type="EMBL" id="CAJOBC010000083">
    <property type="protein sequence ID" value="CAF3533361.1"/>
    <property type="molecule type" value="Genomic_DNA"/>
</dbReference>
<name>A0A813PII4_9BILA</name>
<proteinExistence type="predicted"/>
<dbReference type="AlphaFoldDB" id="A0A813PII4"/>
<evidence type="ECO:0000313" key="2">
    <source>
        <dbReference type="EMBL" id="CAF0753394.1"/>
    </source>
</evidence>
<dbReference type="SUPFAM" id="SSF50978">
    <property type="entry name" value="WD40 repeat-like"/>
    <property type="match status" value="1"/>
</dbReference>
<reference evidence="2" key="1">
    <citation type="submission" date="2021-02" db="EMBL/GenBank/DDBJ databases">
        <authorList>
            <person name="Nowell W R."/>
        </authorList>
    </citation>
    <scope>NUCLEOTIDE SEQUENCE</scope>
</reference>
<feature type="domain" description="Anaphase-promoting complex subunit 4-like WD40" evidence="1">
    <location>
        <begin position="109"/>
        <end position="165"/>
    </location>
</feature>
<evidence type="ECO:0000313" key="3">
    <source>
        <dbReference type="EMBL" id="CAF0793744.1"/>
    </source>
</evidence>
<dbReference type="Proteomes" id="UP000682733">
    <property type="component" value="Unassembled WGS sequence"/>
</dbReference>
<sequence>MSSDVKIQKWIDRRFFLSTNEAASRLFCFNTSDGFMFGNIFLDNDNTFSCEEVETNHFGYNLSQICWLSNTVYRPSQKYISFISMPNTNGQSSVIFNSNTNGDQSLKWLDENMESTTSSIAYNPTQERIAISYLNSSIKIYNLSHNNCLHQYKFDNEIYNLDWNKIDSHLLLINQPDRLVVYDYQRKSISCTLSAKEKQKEYFADCIWKPLSSSMIIARCKNDLLVWDKRIGREPIRTEQLGQIGYYQNMKFSFHSNNILAAYNSTLKKIKIYDFRFMIMRQVESFCNESFLDYHWTTDAPALVVATHSGQLHWLDIDYRSEKKISFG</sequence>